<protein>
    <submittedName>
        <fullName evidence="1">Uncharacterized protein</fullName>
    </submittedName>
</protein>
<reference evidence="1 2" key="1">
    <citation type="submission" date="2020-11" db="EMBL/GenBank/DDBJ databases">
        <authorList>
            <person name="Sun Q."/>
        </authorList>
    </citation>
    <scope>NUCLEOTIDE SEQUENCE [LARGE SCALE GENOMIC DNA]</scope>
    <source>
        <strain evidence="1 2">P8398</strain>
    </source>
</reference>
<dbReference type="Proteomes" id="UP000662888">
    <property type="component" value="Chromosome"/>
</dbReference>
<keyword evidence="2" id="KW-1185">Reference proteome</keyword>
<sequence>MSVTLSIGNPINNDEKFYHLAVSTESGFHSVIEPIAEKYGLTLIDWGIFSEVTKINIILFLAEINTIREAILILSNESVQTKNHYFGRLGELASEAERLIKERPDIRLLIG</sequence>
<proteinExistence type="predicted"/>
<dbReference type="RefSeq" id="WP_206087488.1">
    <property type="nucleotide sequence ID" value="NZ_CP065053.1"/>
</dbReference>
<evidence type="ECO:0000313" key="1">
    <source>
        <dbReference type="EMBL" id="QPI47821.1"/>
    </source>
</evidence>
<gene>
    <name evidence="1" type="ORF">IV454_19865</name>
</gene>
<accession>A0AA49A667</accession>
<name>A0AA49A667_9BURK</name>
<organism evidence="1 2">
    <name type="scientific">Massilia antarctica</name>
    <dbReference type="NCBI Taxonomy" id="2765360"/>
    <lineage>
        <taxon>Bacteria</taxon>
        <taxon>Pseudomonadati</taxon>
        <taxon>Pseudomonadota</taxon>
        <taxon>Betaproteobacteria</taxon>
        <taxon>Burkholderiales</taxon>
        <taxon>Oxalobacteraceae</taxon>
        <taxon>Telluria group</taxon>
        <taxon>Massilia</taxon>
    </lineage>
</organism>
<dbReference type="EMBL" id="CP065053">
    <property type="protein sequence ID" value="QPI47821.1"/>
    <property type="molecule type" value="Genomic_DNA"/>
</dbReference>
<evidence type="ECO:0000313" key="2">
    <source>
        <dbReference type="Proteomes" id="UP000662888"/>
    </source>
</evidence>